<dbReference type="InterPro" id="IPR011990">
    <property type="entry name" value="TPR-like_helical_dom_sf"/>
</dbReference>
<sequence>MSLQSSFLFSSLLLATFTAHAGPPSSDCGMPDIKEAGFYCLTGHCDESPAKSDYATRHRNAVMRYFGVEKRMKRDRSRALAELEQLGHEGYPQSAWFVAERYYHGLSGSLMDPNRPRCPQNPEQDRDKGYQWYEIAARNGHTTALQITLNYYRDQGVWERAEDLLKVVEGNEEQEKLLAQYYSQSAKQTGSSEELLKAAYYVLLVGDRNKSEYHQKPGLMGTFGNNFTERTSVYYLEAFADSKELIAYLKDRAHDGSSTAGWVLYHLYKNSNDSKANQYLRLSAENGFTGAIKELAGDSTDQQRHYNIMLAEYDIQAKVSVGINLTHARYGYPHDPKLGLTMLEDSVRNFVAKDNYDAVNSQENALRAAKFLGIFMSCMDARSQKALGDLCDRVKGYAYLSLNGDSSSKRRMEMLQPDMSAAELQQAKVMAATYQKKFDANFKAAEHQERANRLKSLDELTEKLAKDAEALRQRAS</sequence>
<evidence type="ECO:0000256" key="1">
    <source>
        <dbReference type="SAM" id="SignalP"/>
    </source>
</evidence>
<evidence type="ECO:0000313" key="3">
    <source>
        <dbReference type="Proteomes" id="UP000469421"/>
    </source>
</evidence>
<dbReference type="RefSeq" id="WP_153498942.1">
    <property type="nucleotide sequence ID" value="NZ_WIRE01000001.1"/>
</dbReference>
<protein>
    <recommendedName>
        <fullName evidence="4">Sel1 repeat family protein</fullName>
    </recommendedName>
</protein>
<accession>A0A6N7LQC8</accession>
<organism evidence="2 3">
    <name type="scientific">Alcanivorax sediminis</name>
    <dbReference type="NCBI Taxonomy" id="2663008"/>
    <lineage>
        <taxon>Bacteria</taxon>
        <taxon>Pseudomonadati</taxon>
        <taxon>Pseudomonadota</taxon>
        <taxon>Gammaproteobacteria</taxon>
        <taxon>Oceanospirillales</taxon>
        <taxon>Alcanivoracaceae</taxon>
        <taxon>Alcanivorax</taxon>
    </lineage>
</organism>
<proteinExistence type="predicted"/>
<keyword evidence="3" id="KW-1185">Reference proteome</keyword>
<dbReference type="Proteomes" id="UP000469421">
    <property type="component" value="Unassembled WGS sequence"/>
</dbReference>
<evidence type="ECO:0008006" key="4">
    <source>
        <dbReference type="Google" id="ProtNLM"/>
    </source>
</evidence>
<feature type="chain" id="PRO_5026980446" description="Sel1 repeat family protein" evidence="1">
    <location>
        <begin position="22"/>
        <end position="476"/>
    </location>
</feature>
<reference evidence="2 3" key="1">
    <citation type="submission" date="2019-10" db="EMBL/GenBank/DDBJ databases">
        <title>Alcanivorax sp.PA15-N-34 draft genome sequence.</title>
        <authorList>
            <person name="Liao X."/>
            <person name="Shao Z."/>
        </authorList>
    </citation>
    <scope>NUCLEOTIDE SEQUENCE [LARGE SCALE GENOMIC DNA]</scope>
    <source>
        <strain evidence="2 3">PA15-N-34</strain>
    </source>
</reference>
<dbReference type="Gene3D" id="1.25.40.10">
    <property type="entry name" value="Tetratricopeptide repeat domain"/>
    <property type="match status" value="1"/>
</dbReference>
<feature type="signal peptide" evidence="1">
    <location>
        <begin position="1"/>
        <end position="21"/>
    </location>
</feature>
<evidence type="ECO:0000313" key="2">
    <source>
        <dbReference type="EMBL" id="MQX52212.1"/>
    </source>
</evidence>
<dbReference type="EMBL" id="WIRE01000001">
    <property type="protein sequence ID" value="MQX52212.1"/>
    <property type="molecule type" value="Genomic_DNA"/>
</dbReference>
<keyword evidence="1" id="KW-0732">Signal</keyword>
<dbReference type="SUPFAM" id="SSF81901">
    <property type="entry name" value="HCP-like"/>
    <property type="match status" value="1"/>
</dbReference>
<gene>
    <name evidence="2" type="ORF">GFN93_03065</name>
</gene>
<comment type="caution">
    <text evidence="2">The sequence shown here is derived from an EMBL/GenBank/DDBJ whole genome shotgun (WGS) entry which is preliminary data.</text>
</comment>
<dbReference type="AlphaFoldDB" id="A0A6N7LQC8"/>
<name>A0A6N7LQC8_9GAMM</name>